<feature type="transmembrane region" description="Helical" evidence="11">
    <location>
        <begin position="731"/>
        <end position="756"/>
    </location>
</feature>
<keyword evidence="7" id="KW-0406">Ion transport</keyword>
<keyword evidence="4 11" id="KW-0812">Transmembrane</keyword>
<dbReference type="Pfam" id="PF08403">
    <property type="entry name" value="AA_permease_N"/>
    <property type="match status" value="1"/>
</dbReference>
<dbReference type="RefSeq" id="XP_022249234.1">
    <property type="nucleotide sequence ID" value="XM_022393526.1"/>
</dbReference>
<name>A0ABM1T028_LIMPO</name>
<dbReference type="GeneID" id="106465595"/>
<evidence type="ECO:0000256" key="6">
    <source>
        <dbReference type="ARBA" id="ARBA00022989"/>
    </source>
</evidence>
<dbReference type="InterPro" id="IPR018491">
    <property type="entry name" value="SLC12_C"/>
</dbReference>
<evidence type="ECO:0000256" key="7">
    <source>
        <dbReference type="ARBA" id="ARBA00023065"/>
    </source>
</evidence>
<keyword evidence="2" id="KW-0813">Transport</keyword>
<keyword evidence="14" id="KW-1185">Reference proteome</keyword>
<accession>A0ABM1T028</accession>
<reference evidence="15" key="1">
    <citation type="submission" date="2025-08" db="UniProtKB">
        <authorList>
            <consortium name="RefSeq"/>
        </authorList>
    </citation>
    <scope>IDENTIFICATION</scope>
    <source>
        <tissue evidence="15">Muscle</tissue>
    </source>
</reference>
<evidence type="ECO:0000256" key="8">
    <source>
        <dbReference type="ARBA" id="ARBA00023136"/>
    </source>
</evidence>
<dbReference type="Pfam" id="PF03522">
    <property type="entry name" value="SLC12"/>
    <property type="match status" value="2"/>
</dbReference>
<evidence type="ECO:0000256" key="10">
    <source>
        <dbReference type="ARBA" id="ARBA00023214"/>
    </source>
</evidence>
<proteinExistence type="predicted"/>
<feature type="transmembrane region" description="Helical" evidence="11">
    <location>
        <begin position="290"/>
        <end position="312"/>
    </location>
</feature>
<keyword evidence="8 11" id="KW-0472">Membrane</keyword>
<dbReference type="Gene3D" id="1.20.1740.10">
    <property type="entry name" value="Amino acid/polyamine transporter I"/>
    <property type="match status" value="1"/>
</dbReference>
<evidence type="ECO:0000256" key="4">
    <source>
        <dbReference type="ARBA" id="ARBA00022692"/>
    </source>
</evidence>
<keyword evidence="10" id="KW-0868">Chloride</keyword>
<evidence type="ECO:0000256" key="3">
    <source>
        <dbReference type="ARBA" id="ARBA00022475"/>
    </source>
</evidence>
<keyword evidence="6 11" id="KW-1133">Transmembrane helix</keyword>
<feature type="transmembrane region" description="Helical" evidence="11">
    <location>
        <begin position="264"/>
        <end position="283"/>
    </location>
</feature>
<evidence type="ECO:0000256" key="5">
    <source>
        <dbReference type="ARBA" id="ARBA00022847"/>
    </source>
</evidence>
<dbReference type="PANTHER" id="PTHR11827:SF103">
    <property type="entry name" value="SODIUM CHLORIDE COTRANSPORTER 69, ISOFORM E"/>
    <property type="match status" value="1"/>
</dbReference>
<feature type="transmembrane region" description="Helical" evidence="11">
    <location>
        <begin position="168"/>
        <end position="195"/>
    </location>
</feature>
<evidence type="ECO:0000313" key="14">
    <source>
        <dbReference type="Proteomes" id="UP000694941"/>
    </source>
</evidence>
<evidence type="ECO:0000313" key="15">
    <source>
        <dbReference type="RefSeq" id="XP_022249234.1"/>
    </source>
</evidence>
<keyword evidence="9" id="KW-0325">Glycoprotein</keyword>
<organism evidence="14 15">
    <name type="scientific">Limulus polyphemus</name>
    <name type="common">Atlantic horseshoe crab</name>
    <dbReference type="NCBI Taxonomy" id="6850"/>
    <lineage>
        <taxon>Eukaryota</taxon>
        <taxon>Metazoa</taxon>
        <taxon>Ecdysozoa</taxon>
        <taxon>Arthropoda</taxon>
        <taxon>Chelicerata</taxon>
        <taxon>Merostomata</taxon>
        <taxon>Xiphosura</taxon>
        <taxon>Limulidae</taxon>
        <taxon>Limulus</taxon>
    </lineage>
</organism>
<evidence type="ECO:0000256" key="1">
    <source>
        <dbReference type="ARBA" id="ARBA00004651"/>
    </source>
</evidence>
<keyword evidence="3" id="KW-1003">Cell membrane</keyword>
<evidence type="ECO:0000259" key="13">
    <source>
        <dbReference type="Pfam" id="PF08403"/>
    </source>
</evidence>
<evidence type="ECO:0000259" key="12">
    <source>
        <dbReference type="Pfam" id="PF03522"/>
    </source>
</evidence>
<feature type="transmembrane region" description="Helical" evidence="11">
    <location>
        <begin position="340"/>
        <end position="362"/>
    </location>
</feature>
<sequence length="892" mass="99347">MEGKSLEGSKQSRFQVDKVDFVIEKPVLNSEISLESKLELGLNTSINGRGSSTNHSVSLSGNSNTYENTQNVRSLRHYTREALPNVDFYRNVMSVHGYLHRPTLDELHQATHQHQAGGNKNHKSVKAEVVTTGAIKFGWIQGVLIRCLLNIWGVMLFIRLSWVVGQAGIGLACVVILLSMLVTILTTISMSAICTNGEVKGGGSYYMISRSLGPEFGGAIGLIFSIASAVAVAMYVVGFGETLKDLLQSHELIIIDGGMNDVRIIGSVTVLVLLGITLIGSQWESKTQIVLLFILLIAMGDFLIGCLLSPNITQQARGFVGWDVALIKENLRPNFRGEDFFSVFSVFFPAATGILAGANISGDLTDPQRAIPKGTFLAIFITCTMYILFAVISGCTCLRDANGVELFVTNGTIEMIQNCSYGPEGRCPFGLMNFYQVMELISAFGPLIYAGIFAATLSSALASLVSAPKVFQLVGVGKLRPNMIFMGYKSDWQECEEQDVLEYFNVIHDAFDMHMSLGILRLQAGFDYSEYDIAEENGNIIERKPDLQREESFLNFPRNISSAQLSAMKPTASWLMMFAAFSGGGAPTSHQTTPVSTPVLPRFTPAEPQKEKNNTAEAQKSSQLIKGVLKDIPKNILSNVNQFQHKQKKGRIDVWWLYDDGGLTMLIPYLLTTRSLWSSCELRVFSLANKKDELDREQRNMAALLSKFRIDYSNVIVIPDLIKPPQQSRCLAVMFVINWWTALLTYAIILALYIFISHRKPDVNWGSSTQAHTYKDALTSVLNLNQIQEHVKNYRPQILVLTGKPTSRPSLIDFVYSITKKLSLMICGDVHKERLNQRERDNLNREAYQYLQKRKVKAFYSLIEESSFSRGVRSLIQVCVTPNFQICYTLLS</sequence>
<feature type="domain" description="SLC12A transporter C-terminal" evidence="12">
    <location>
        <begin position="808"/>
        <end position="878"/>
    </location>
</feature>
<dbReference type="InterPro" id="IPR013612">
    <property type="entry name" value="AA_permease_N"/>
</dbReference>
<feature type="transmembrane region" description="Helical" evidence="11">
    <location>
        <begin position="216"/>
        <end position="237"/>
    </location>
</feature>
<dbReference type="Proteomes" id="UP000694941">
    <property type="component" value="Unplaced"/>
</dbReference>
<evidence type="ECO:0000256" key="11">
    <source>
        <dbReference type="SAM" id="Phobius"/>
    </source>
</evidence>
<gene>
    <name evidence="15" type="primary">LOC106465595</name>
</gene>
<comment type="subcellular location">
    <subcellularLocation>
        <location evidence="1">Cell membrane</location>
        <topology evidence="1">Multi-pass membrane protein</topology>
    </subcellularLocation>
</comment>
<protein>
    <submittedName>
        <fullName evidence="15">Solute carrier family 12 member 2-like</fullName>
    </submittedName>
</protein>
<dbReference type="PANTHER" id="PTHR11827">
    <property type="entry name" value="SOLUTE CARRIER FAMILY 12, CATION COTRANSPORTERS"/>
    <property type="match status" value="1"/>
</dbReference>
<feature type="domain" description="SLC12A transporter C-terminal" evidence="12">
    <location>
        <begin position="468"/>
        <end position="732"/>
    </location>
</feature>
<feature type="transmembrane region" description="Helical" evidence="11">
    <location>
        <begin position="143"/>
        <end position="162"/>
    </location>
</feature>
<evidence type="ECO:0000256" key="9">
    <source>
        <dbReference type="ARBA" id="ARBA00023180"/>
    </source>
</evidence>
<feature type="transmembrane region" description="Helical" evidence="11">
    <location>
        <begin position="374"/>
        <end position="392"/>
    </location>
</feature>
<evidence type="ECO:0000256" key="2">
    <source>
        <dbReference type="ARBA" id="ARBA00022448"/>
    </source>
</evidence>
<dbReference type="InterPro" id="IPR004842">
    <property type="entry name" value="SLC12A_fam"/>
</dbReference>
<feature type="domain" description="Amino acid permease N-terminal" evidence="13">
    <location>
        <begin position="68"/>
        <end position="112"/>
    </location>
</feature>
<keyword evidence="5" id="KW-0769">Symport</keyword>